<name>A0ABQ4QIS0_9HYPH</name>
<organism evidence="2 3">
    <name type="scientific">Methylobacterium cerastii</name>
    <dbReference type="NCBI Taxonomy" id="932741"/>
    <lineage>
        <taxon>Bacteria</taxon>
        <taxon>Pseudomonadati</taxon>
        <taxon>Pseudomonadota</taxon>
        <taxon>Alphaproteobacteria</taxon>
        <taxon>Hyphomicrobiales</taxon>
        <taxon>Methylobacteriaceae</taxon>
        <taxon>Methylobacterium</taxon>
    </lineage>
</organism>
<sequence>MGCGMTIGSIGGALTAATSFFGLGGRLRADALPARPQADDDASEPNPDGFAPGEPCFEAVAEALAEAGYLDA</sequence>
<accession>A0ABQ4QIS0</accession>
<gene>
    <name evidence="2" type="ORF">AFCDBAGC_2901</name>
</gene>
<evidence type="ECO:0000256" key="1">
    <source>
        <dbReference type="SAM" id="MobiDB-lite"/>
    </source>
</evidence>
<feature type="region of interest" description="Disordered" evidence="1">
    <location>
        <begin position="32"/>
        <end position="54"/>
    </location>
</feature>
<keyword evidence="3" id="KW-1185">Reference proteome</keyword>
<dbReference type="EMBL" id="BPQG01000044">
    <property type="protein sequence ID" value="GJD45032.1"/>
    <property type="molecule type" value="Genomic_DNA"/>
</dbReference>
<dbReference type="Proteomes" id="UP001055117">
    <property type="component" value="Unassembled WGS sequence"/>
</dbReference>
<evidence type="ECO:0000313" key="2">
    <source>
        <dbReference type="EMBL" id="GJD45032.1"/>
    </source>
</evidence>
<reference evidence="2 3" key="1">
    <citation type="journal article" date="2021" name="Front. Microbiol.">
        <title>Comprehensive Comparative Genomics and Phenotyping of Methylobacterium Species.</title>
        <authorList>
            <person name="Alessa O."/>
            <person name="Ogura Y."/>
            <person name="Fujitani Y."/>
            <person name="Takami H."/>
            <person name="Hayashi T."/>
            <person name="Sahin N."/>
            <person name="Tani A."/>
        </authorList>
    </citation>
    <scope>NUCLEOTIDE SEQUENCE [LARGE SCALE GENOMIC DNA]</scope>
    <source>
        <strain evidence="2 3">DSM 23679</strain>
    </source>
</reference>
<comment type="caution">
    <text evidence="2">The sequence shown here is derived from an EMBL/GenBank/DDBJ whole genome shotgun (WGS) entry which is preliminary data.</text>
</comment>
<proteinExistence type="predicted"/>
<evidence type="ECO:0000313" key="3">
    <source>
        <dbReference type="Proteomes" id="UP001055117"/>
    </source>
</evidence>
<protein>
    <submittedName>
        <fullName evidence="2">Uncharacterized protein</fullName>
    </submittedName>
</protein>